<organism evidence="3 4">
    <name type="scientific">Aerosticca soli</name>
    <dbReference type="NCBI Taxonomy" id="2010829"/>
    <lineage>
        <taxon>Bacteria</taxon>
        <taxon>Pseudomonadati</taxon>
        <taxon>Pseudomonadota</taxon>
        <taxon>Gammaproteobacteria</taxon>
        <taxon>Lysobacterales</taxon>
        <taxon>Rhodanobacteraceae</taxon>
        <taxon>Aerosticca</taxon>
    </lineage>
</organism>
<evidence type="ECO:0000259" key="2">
    <source>
        <dbReference type="Pfam" id="PF09917"/>
    </source>
</evidence>
<accession>A0A2Z6E6T3</accession>
<proteinExistence type="predicted"/>
<dbReference type="Proteomes" id="UP000270530">
    <property type="component" value="Chromosome"/>
</dbReference>
<protein>
    <recommendedName>
        <fullName evidence="2">DUF2147 domain-containing protein</fullName>
    </recommendedName>
</protein>
<dbReference type="EMBL" id="AP018560">
    <property type="protein sequence ID" value="BBD80209.1"/>
    <property type="molecule type" value="Genomic_DNA"/>
</dbReference>
<dbReference type="AlphaFoldDB" id="A0A2Z6E6T3"/>
<dbReference type="OrthoDB" id="9814399at2"/>
<dbReference type="KEGG" id="rbd:ALSL_1554"/>
<evidence type="ECO:0000313" key="3">
    <source>
        <dbReference type="EMBL" id="BBD80209.1"/>
    </source>
</evidence>
<dbReference type="InterPro" id="IPR019223">
    <property type="entry name" value="DUF2147"/>
</dbReference>
<keyword evidence="4" id="KW-1185">Reference proteome</keyword>
<name>A0A2Z6E6T3_9GAMM</name>
<sequence>MTRASIPLLAGLGLLLCLPLAHAVDRNTPVGTWTTIDDETHRPKSIVQIEDVDGELRGKVLQVLASEQGPHPVCSACEGERKNQPIEGMVILWGVKRDGDTWSGGQILDPKSGKVYKVKLKPIEGGDKLEVRGYIGFSLLGRTQVWERRE</sequence>
<dbReference type="PANTHER" id="PTHR36919">
    <property type="entry name" value="BLR1215 PROTEIN"/>
    <property type="match status" value="1"/>
</dbReference>
<feature type="signal peptide" evidence="1">
    <location>
        <begin position="1"/>
        <end position="23"/>
    </location>
</feature>
<evidence type="ECO:0000256" key="1">
    <source>
        <dbReference type="SAM" id="SignalP"/>
    </source>
</evidence>
<dbReference type="Gene3D" id="2.40.128.520">
    <property type="match status" value="1"/>
</dbReference>
<dbReference type="PANTHER" id="PTHR36919:SF3">
    <property type="entry name" value="BLL5882 PROTEIN"/>
    <property type="match status" value="1"/>
</dbReference>
<feature type="domain" description="DUF2147" evidence="2">
    <location>
        <begin position="31"/>
        <end position="148"/>
    </location>
</feature>
<feature type="chain" id="PRO_5016310650" description="DUF2147 domain-containing protein" evidence="1">
    <location>
        <begin position="24"/>
        <end position="150"/>
    </location>
</feature>
<dbReference type="Pfam" id="PF09917">
    <property type="entry name" value="DUF2147"/>
    <property type="match status" value="1"/>
</dbReference>
<evidence type="ECO:0000313" key="4">
    <source>
        <dbReference type="Proteomes" id="UP000270530"/>
    </source>
</evidence>
<reference evidence="4" key="2">
    <citation type="submission" date="2018-06" db="EMBL/GenBank/DDBJ databases">
        <title>Genome sequence of Rhodanobacteraceae bacterium strain Dysh456.</title>
        <authorList>
            <person name="Fukui M."/>
        </authorList>
    </citation>
    <scope>NUCLEOTIDE SEQUENCE [LARGE SCALE GENOMIC DNA]</scope>
    <source>
        <strain evidence="4">Dysh456</strain>
    </source>
</reference>
<reference evidence="4" key="1">
    <citation type="submission" date="2018-04" db="EMBL/GenBank/DDBJ databases">
        <authorList>
            <person name="Watanabe M."/>
            <person name="Kojima H."/>
        </authorList>
    </citation>
    <scope>NUCLEOTIDE SEQUENCE [LARGE SCALE GENOMIC DNA]</scope>
    <source>
        <strain evidence="4">Dysh456</strain>
    </source>
</reference>
<dbReference type="RefSeq" id="WP_126537994.1">
    <property type="nucleotide sequence ID" value="NZ_AP018560.1"/>
</dbReference>
<gene>
    <name evidence="3" type="ORF">ALSL_1554</name>
</gene>
<keyword evidence="1" id="KW-0732">Signal</keyword>